<protein>
    <submittedName>
        <fullName evidence="2">Uncharacterized protein</fullName>
    </submittedName>
</protein>
<sequence length="109" mass="12788">MDSKTIYTKEEEQFIKYWEQNRLKKKKLLKTMLWGLPSGLILFVAILLNFFSGWYKRASMVANADPSLLVILLIAGIIIVAFTVIFSSSHKWDRNEAYYQELINRKINL</sequence>
<evidence type="ECO:0000313" key="3">
    <source>
        <dbReference type="Proteomes" id="UP001357452"/>
    </source>
</evidence>
<dbReference type="EMBL" id="JAZGLY010000006">
    <property type="protein sequence ID" value="MEE6187747.1"/>
    <property type="molecule type" value="Genomic_DNA"/>
</dbReference>
<keyword evidence="1" id="KW-0812">Transmembrane</keyword>
<accession>A0ABU7RIB0</accession>
<proteinExistence type="predicted"/>
<keyword evidence="1" id="KW-0472">Membrane</keyword>
<dbReference type="Proteomes" id="UP001357452">
    <property type="component" value="Unassembled WGS sequence"/>
</dbReference>
<dbReference type="RefSeq" id="WP_330975154.1">
    <property type="nucleotide sequence ID" value="NZ_JAZGLY010000006.1"/>
</dbReference>
<comment type="caution">
    <text evidence="2">The sequence shown here is derived from an EMBL/GenBank/DDBJ whole genome shotgun (WGS) entry which is preliminary data.</text>
</comment>
<keyword evidence="3" id="KW-1185">Reference proteome</keyword>
<feature type="transmembrane region" description="Helical" evidence="1">
    <location>
        <begin position="67"/>
        <end position="86"/>
    </location>
</feature>
<evidence type="ECO:0000313" key="2">
    <source>
        <dbReference type="EMBL" id="MEE6187747.1"/>
    </source>
</evidence>
<keyword evidence="1" id="KW-1133">Transmembrane helix</keyword>
<name>A0ABU7RIB0_9BACT</name>
<feature type="transmembrane region" description="Helical" evidence="1">
    <location>
        <begin position="32"/>
        <end position="55"/>
    </location>
</feature>
<evidence type="ECO:0000256" key="1">
    <source>
        <dbReference type="SAM" id="Phobius"/>
    </source>
</evidence>
<gene>
    <name evidence="2" type="ORF">V2H41_10740</name>
</gene>
<reference evidence="2 3" key="1">
    <citation type="submission" date="2024-01" db="EMBL/GenBank/DDBJ databases">
        <title>Niabella digestum sp. nov., isolated from waste digestion system.</title>
        <authorList>
            <person name="Zhang L."/>
        </authorList>
    </citation>
    <scope>NUCLEOTIDE SEQUENCE [LARGE SCALE GENOMIC DNA]</scope>
    <source>
        <strain evidence="2 3">A18</strain>
    </source>
</reference>
<organism evidence="2 3">
    <name type="scientific">Niabella digestorum</name>
    <dbReference type="NCBI Taxonomy" id="3117701"/>
    <lineage>
        <taxon>Bacteria</taxon>
        <taxon>Pseudomonadati</taxon>
        <taxon>Bacteroidota</taxon>
        <taxon>Chitinophagia</taxon>
        <taxon>Chitinophagales</taxon>
        <taxon>Chitinophagaceae</taxon>
        <taxon>Niabella</taxon>
    </lineage>
</organism>